<proteinExistence type="predicted"/>
<evidence type="ECO:0000313" key="1">
    <source>
        <dbReference type="EMBL" id="TQL57091.1"/>
    </source>
</evidence>
<evidence type="ECO:0000313" key="2">
    <source>
        <dbReference type="Proteomes" id="UP000319514"/>
    </source>
</evidence>
<dbReference type="Proteomes" id="UP000319514">
    <property type="component" value="Unassembled WGS sequence"/>
</dbReference>
<dbReference type="AlphaFoldDB" id="A0A542Z9W9"/>
<comment type="caution">
    <text evidence="1">The sequence shown here is derived from an EMBL/GenBank/DDBJ whole genome shotgun (WGS) entry which is preliminary data.</text>
</comment>
<dbReference type="OrthoDB" id="4548929at2"/>
<dbReference type="Pfam" id="PF19739">
    <property type="entry name" value="DUF6228"/>
    <property type="match status" value="1"/>
</dbReference>
<protein>
    <submittedName>
        <fullName evidence="1">Uncharacterized protein</fullName>
    </submittedName>
</protein>
<name>A0A542Z9W9_9MICO</name>
<dbReference type="RefSeq" id="WP_141790424.1">
    <property type="nucleotide sequence ID" value="NZ_BAAAKX010000025.1"/>
</dbReference>
<accession>A0A542Z9W9</accession>
<sequence length="130" mass="14323">MVEVAIGTPHGLRINADDADLDMLAVQLTFPDFVASKSVVGTSYSSSGSNQLVIYFRDLADHWRGWAGVKRYRSLEGDLSLDATHDGHVIIRAQLRNNLDPSNWVAQGEFQLEPGEELSRVITDLELALA</sequence>
<gene>
    <name evidence="1" type="ORF">FB474_3865</name>
</gene>
<keyword evidence="2" id="KW-1185">Reference proteome</keyword>
<dbReference type="EMBL" id="VFOQ01000002">
    <property type="protein sequence ID" value="TQL57091.1"/>
    <property type="molecule type" value="Genomic_DNA"/>
</dbReference>
<reference evidence="1 2" key="1">
    <citation type="submission" date="2019-06" db="EMBL/GenBank/DDBJ databases">
        <title>Sequencing the genomes of 1000 actinobacteria strains.</title>
        <authorList>
            <person name="Klenk H.-P."/>
        </authorList>
    </citation>
    <scope>NUCLEOTIDE SEQUENCE [LARGE SCALE GENOMIC DNA]</scope>
    <source>
        <strain evidence="1 2">DSM 18082</strain>
    </source>
</reference>
<dbReference type="InterPro" id="IPR046196">
    <property type="entry name" value="DUF6228"/>
</dbReference>
<organism evidence="1 2">
    <name type="scientific">Oryzihumus leptocrescens</name>
    <dbReference type="NCBI Taxonomy" id="297536"/>
    <lineage>
        <taxon>Bacteria</taxon>
        <taxon>Bacillati</taxon>
        <taxon>Actinomycetota</taxon>
        <taxon>Actinomycetes</taxon>
        <taxon>Micrococcales</taxon>
        <taxon>Intrasporangiaceae</taxon>
        <taxon>Oryzihumus</taxon>
    </lineage>
</organism>